<dbReference type="InterPro" id="IPR000612">
    <property type="entry name" value="PMP3"/>
</dbReference>
<gene>
    <name evidence="7" type="ORF">GRF29_44g594772</name>
</gene>
<dbReference type="GO" id="GO:0016020">
    <property type="term" value="C:membrane"/>
    <property type="evidence" value="ECO:0007669"/>
    <property type="project" value="UniProtKB-SubCell"/>
</dbReference>
<dbReference type="PANTHER" id="PTHR21659:SF42">
    <property type="entry name" value="UPF0057 MEMBRANE PROTEIN ZK632.10-RELATED"/>
    <property type="match status" value="1"/>
</dbReference>
<dbReference type="EMBL" id="WVTA01000005">
    <property type="protein sequence ID" value="KAK3209768.1"/>
    <property type="molecule type" value="Genomic_DNA"/>
</dbReference>
<evidence type="ECO:0000256" key="3">
    <source>
        <dbReference type="ARBA" id="ARBA00022692"/>
    </source>
</evidence>
<dbReference type="PANTHER" id="PTHR21659">
    <property type="entry name" value="HYDROPHOBIC PROTEIN RCI2 LOW TEMPERATURE AND SALT RESPONSIVE PROTEIN LTI6 -RELATED"/>
    <property type="match status" value="1"/>
</dbReference>
<evidence type="ECO:0000256" key="4">
    <source>
        <dbReference type="ARBA" id="ARBA00022989"/>
    </source>
</evidence>
<dbReference type="AlphaFoldDB" id="A0AAN6LXU9"/>
<reference evidence="7 8" key="1">
    <citation type="submission" date="2021-02" db="EMBL/GenBank/DDBJ databases">
        <title>Genome assembly of Pseudopithomyces chartarum.</title>
        <authorList>
            <person name="Jauregui R."/>
            <person name="Singh J."/>
            <person name="Voisey C."/>
        </authorList>
    </citation>
    <scope>NUCLEOTIDE SEQUENCE [LARGE SCALE GENOMIC DNA]</scope>
    <source>
        <strain evidence="7 8">AGR01</strain>
    </source>
</reference>
<feature type="region of interest" description="Disordered" evidence="6">
    <location>
        <begin position="227"/>
        <end position="254"/>
    </location>
</feature>
<name>A0AAN6LXU9_9PLEO</name>
<dbReference type="PROSITE" id="PS01309">
    <property type="entry name" value="UPF0057"/>
    <property type="match status" value="1"/>
</dbReference>
<sequence length="361" mass="40200">MPFTASDIIKIIFAIFLPPLGVFLERGCNADFFINILLTILGYIPGQRAMNAALIPAEIQALNQPDRSCEDANRQLGHAGAHRDAADSTTFEESMRLKNTLDAYEAQAKSKPSWEALSVLVNCEYRLYVLNQSTPLRTNPFLSHWVEAIQRLGTPTTQSREKASDSVASHEINLIRTELIKALLQSRNPSQFARTTPRQLHNNYVEMRQTSPFNIRTYIRMLEEEGIYERSPSSDSDSPASTASSPSKPTPSKLTDFQRWKLGILSRAFFPRLPNHIAARASPAPSEDRPRARDRGLHTARVEADGGNGRPLAAVWRGSRGEREGGADKGREVVVAFHAKSYSQGFVATRIDVLRDSGDLR</sequence>
<evidence type="ECO:0000256" key="5">
    <source>
        <dbReference type="ARBA" id="ARBA00023136"/>
    </source>
</evidence>
<keyword evidence="5" id="KW-0472">Membrane</keyword>
<dbReference type="Proteomes" id="UP001280581">
    <property type="component" value="Unassembled WGS sequence"/>
</dbReference>
<evidence type="ECO:0000313" key="8">
    <source>
        <dbReference type="Proteomes" id="UP001280581"/>
    </source>
</evidence>
<evidence type="ECO:0000313" key="7">
    <source>
        <dbReference type="EMBL" id="KAK3209768.1"/>
    </source>
</evidence>
<comment type="caution">
    <text evidence="7">The sequence shown here is derived from an EMBL/GenBank/DDBJ whole genome shotgun (WGS) entry which is preliminary data.</text>
</comment>
<accession>A0AAN6LXU9</accession>
<keyword evidence="8" id="KW-1185">Reference proteome</keyword>
<proteinExistence type="inferred from homology"/>
<organism evidence="7 8">
    <name type="scientific">Pseudopithomyces chartarum</name>
    <dbReference type="NCBI Taxonomy" id="1892770"/>
    <lineage>
        <taxon>Eukaryota</taxon>
        <taxon>Fungi</taxon>
        <taxon>Dikarya</taxon>
        <taxon>Ascomycota</taxon>
        <taxon>Pezizomycotina</taxon>
        <taxon>Dothideomycetes</taxon>
        <taxon>Pleosporomycetidae</taxon>
        <taxon>Pleosporales</taxon>
        <taxon>Massarineae</taxon>
        <taxon>Didymosphaeriaceae</taxon>
        <taxon>Pseudopithomyces</taxon>
    </lineage>
</organism>
<comment type="similarity">
    <text evidence="2">Belongs to the UPF0057 (PMP3) family.</text>
</comment>
<evidence type="ECO:0000256" key="6">
    <source>
        <dbReference type="SAM" id="MobiDB-lite"/>
    </source>
</evidence>
<keyword evidence="4" id="KW-1133">Transmembrane helix</keyword>
<dbReference type="Pfam" id="PF01679">
    <property type="entry name" value="Pmp3"/>
    <property type="match status" value="1"/>
</dbReference>
<keyword evidence="3" id="KW-0812">Transmembrane</keyword>
<feature type="compositionally biased region" description="Low complexity" evidence="6">
    <location>
        <begin position="231"/>
        <end position="253"/>
    </location>
</feature>
<evidence type="ECO:0000256" key="2">
    <source>
        <dbReference type="ARBA" id="ARBA00009530"/>
    </source>
</evidence>
<evidence type="ECO:0000256" key="1">
    <source>
        <dbReference type="ARBA" id="ARBA00004370"/>
    </source>
</evidence>
<comment type="subcellular location">
    <subcellularLocation>
        <location evidence="1">Membrane</location>
    </subcellularLocation>
</comment>
<protein>
    <submittedName>
        <fullName evidence="7">Uncharacterized protein</fullName>
    </submittedName>
</protein>